<protein>
    <recommendedName>
        <fullName evidence="2">SpoVT-AbrB domain-containing protein</fullName>
    </recommendedName>
</protein>
<accession>A0ABM8ISD7</accession>
<dbReference type="NCBIfam" id="TIGR01439">
    <property type="entry name" value="lp_hng_hel_AbrB"/>
    <property type="match status" value="1"/>
</dbReference>
<name>A0ABM8ISD7_9CREN</name>
<evidence type="ECO:0000256" key="1">
    <source>
        <dbReference type="SAM" id="MobiDB-lite"/>
    </source>
</evidence>
<dbReference type="InterPro" id="IPR052975">
    <property type="entry name" value="Repressor-like_regulatory"/>
</dbReference>
<dbReference type="GeneID" id="89288072"/>
<organism evidence="3 4">
    <name type="scientific">Pyrodictium abyssi</name>
    <dbReference type="NCBI Taxonomy" id="54256"/>
    <lineage>
        <taxon>Archaea</taxon>
        <taxon>Thermoproteota</taxon>
        <taxon>Thermoprotei</taxon>
        <taxon>Desulfurococcales</taxon>
        <taxon>Pyrodictiaceae</taxon>
        <taxon>Pyrodictium</taxon>
    </lineage>
</organism>
<feature type="domain" description="SpoVT-AbrB" evidence="2">
    <location>
        <begin position="4"/>
        <end position="50"/>
    </location>
</feature>
<dbReference type="PANTHER" id="PTHR34860">
    <property type="entry name" value="REPRESSOR-LIKE PROTEIN SSO7C3"/>
    <property type="match status" value="1"/>
</dbReference>
<gene>
    <name evidence="3" type="ORF">PABY_00460</name>
</gene>
<dbReference type="InterPro" id="IPR007159">
    <property type="entry name" value="SpoVT-AbrB_dom"/>
</dbReference>
<dbReference type="PANTHER" id="PTHR34860:SF7">
    <property type="entry name" value="TRANSCRIPTION REGULATOR, SPOVT_ABRB FAMILY"/>
    <property type="match status" value="1"/>
</dbReference>
<feature type="compositionally biased region" description="Acidic residues" evidence="1">
    <location>
        <begin position="67"/>
        <end position="77"/>
    </location>
</feature>
<evidence type="ECO:0000313" key="3">
    <source>
        <dbReference type="EMBL" id="BES80479.1"/>
    </source>
</evidence>
<dbReference type="SUPFAM" id="SSF89447">
    <property type="entry name" value="AbrB/MazE/MraZ-like"/>
    <property type="match status" value="1"/>
</dbReference>
<dbReference type="SMART" id="SM00966">
    <property type="entry name" value="SpoVT_AbrB"/>
    <property type="match status" value="1"/>
</dbReference>
<keyword evidence="4" id="KW-1185">Reference proteome</keyword>
<proteinExistence type="predicted"/>
<dbReference type="Gene3D" id="2.10.260.10">
    <property type="match status" value="1"/>
</dbReference>
<reference evidence="3 4" key="1">
    <citation type="submission" date="2023-09" db="EMBL/GenBank/DDBJ databases">
        <title>Pyrofollis japonicus gen. nov. sp. nov., a novel member of the family Pyrodictiaceae isolated from the Iheya North hydrothermal field.</title>
        <authorList>
            <person name="Miyazaki U."/>
            <person name="Sanari M."/>
            <person name="Tame A."/>
            <person name="Kitajima M."/>
            <person name="Okamoto A."/>
            <person name="Sawayama S."/>
            <person name="Miyazaki J."/>
            <person name="Takai K."/>
            <person name="Nakagawa S."/>
        </authorList>
    </citation>
    <scope>NUCLEOTIDE SEQUENCE [LARGE SCALE GENOMIC DNA]</scope>
    <source>
        <strain evidence="3 4">AV2</strain>
    </source>
</reference>
<evidence type="ECO:0000313" key="4">
    <source>
        <dbReference type="Proteomes" id="UP001341135"/>
    </source>
</evidence>
<dbReference type="Pfam" id="PF04014">
    <property type="entry name" value="MazE_antitoxin"/>
    <property type="match status" value="1"/>
</dbReference>
<dbReference type="InterPro" id="IPR037914">
    <property type="entry name" value="SpoVT-AbrB_sf"/>
</dbReference>
<evidence type="ECO:0000259" key="2">
    <source>
        <dbReference type="PROSITE" id="PS51740"/>
    </source>
</evidence>
<dbReference type="Proteomes" id="UP001341135">
    <property type="component" value="Chromosome"/>
</dbReference>
<dbReference type="EMBL" id="AP028907">
    <property type="protein sequence ID" value="BES80479.1"/>
    <property type="molecule type" value="Genomic_DNA"/>
</dbReference>
<feature type="region of interest" description="Disordered" evidence="1">
    <location>
        <begin position="66"/>
        <end position="86"/>
    </location>
</feature>
<dbReference type="PROSITE" id="PS51740">
    <property type="entry name" value="SPOVT_ABRB"/>
    <property type="match status" value="1"/>
</dbReference>
<dbReference type="RefSeq" id="WP_338250762.1">
    <property type="nucleotide sequence ID" value="NZ_AP028907.1"/>
</dbReference>
<sequence length="86" mass="9801">MDLVAETRVGRKGAIYIPKGILRRLGVEEGDQVVIRVEDEKRITLEFIPDPFLLAARQKPWARTSVEEFEKESEEEQLGWTSEGSA</sequence>